<protein>
    <recommendedName>
        <fullName evidence="4">NRDE family protein</fullName>
    </recommendedName>
</protein>
<evidence type="ECO:0000313" key="3">
    <source>
        <dbReference type="Proteomes" id="UP000221024"/>
    </source>
</evidence>
<feature type="region of interest" description="Disordered" evidence="1">
    <location>
        <begin position="247"/>
        <end position="270"/>
    </location>
</feature>
<gene>
    <name evidence="2" type="ORF">CRI93_00350</name>
</gene>
<dbReference type="OrthoDB" id="4380123at2"/>
<organism evidence="2 3">
    <name type="scientific">Longimonas halophila</name>
    <dbReference type="NCBI Taxonomy" id="1469170"/>
    <lineage>
        <taxon>Bacteria</taxon>
        <taxon>Pseudomonadati</taxon>
        <taxon>Rhodothermota</taxon>
        <taxon>Rhodothermia</taxon>
        <taxon>Rhodothermales</taxon>
        <taxon>Salisaetaceae</taxon>
        <taxon>Longimonas</taxon>
    </lineage>
</organism>
<dbReference type="PANTHER" id="PTHR17985:SF8">
    <property type="entry name" value="TRANSPORT AND GOLGI ORGANIZATION PROTEIN 2 HOMOLOG"/>
    <property type="match status" value="1"/>
</dbReference>
<dbReference type="EMBL" id="PDEP01000001">
    <property type="protein sequence ID" value="PEN09216.1"/>
    <property type="molecule type" value="Genomic_DNA"/>
</dbReference>
<name>A0A2H3NSL0_9BACT</name>
<comment type="caution">
    <text evidence="2">The sequence shown here is derived from an EMBL/GenBank/DDBJ whole genome shotgun (WGS) entry which is preliminary data.</text>
</comment>
<evidence type="ECO:0000256" key="1">
    <source>
        <dbReference type="SAM" id="MobiDB-lite"/>
    </source>
</evidence>
<evidence type="ECO:0008006" key="4">
    <source>
        <dbReference type="Google" id="ProtNLM"/>
    </source>
</evidence>
<dbReference type="Pfam" id="PF05742">
    <property type="entry name" value="TANGO2"/>
    <property type="match status" value="1"/>
</dbReference>
<dbReference type="AlphaFoldDB" id="A0A2H3NSL0"/>
<sequence length="270" mass="30038">MCLIIMGVEVHPDYPLIMASNRDEFYARPTRPAQWWPSAPHICAGRDLKAGGTWCGLTCDGRWAALTNYRDFTRPVPDGPTRGTVVTDYLHADTAPEQYLAALRTLTPRAPFNLLFGRGSTAYYMAHPDRAPEAVEPGWHGLSNAYLDTPWPKVNRGKQRIIDAIGDRVHPEALLDALHDTQPAPDSLLPDTGLPLDRERQVSPMFITGEQYGTRASTVMLQHRSGRFLFAERLYVYGREATTRTFTCDPTSATPPDTARQASTDLLVSV</sequence>
<proteinExistence type="predicted"/>
<dbReference type="PANTHER" id="PTHR17985">
    <property type="entry name" value="SER/THR-RICH PROTEIN T10 IN DGCR REGION"/>
    <property type="match status" value="1"/>
</dbReference>
<evidence type="ECO:0000313" key="2">
    <source>
        <dbReference type="EMBL" id="PEN09216.1"/>
    </source>
</evidence>
<reference evidence="2 3" key="1">
    <citation type="submission" date="2017-10" db="EMBL/GenBank/DDBJ databases">
        <title>Draft genome of Longimonas halophila.</title>
        <authorList>
            <person name="Goh K.M."/>
            <person name="Shamsir M.S."/>
            <person name="Lim S.W."/>
        </authorList>
    </citation>
    <scope>NUCLEOTIDE SEQUENCE [LARGE SCALE GENOMIC DNA]</scope>
    <source>
        <strain evidence="2 3">KCTC 42399</strain>
    </source>
</reference>
<dbReference type="InterPro" id="IPR008551">
    <property type="entry name" value="TANGO2"/>
</dbReference>
<dbReference type="RefSeq" id="WP_098060616.1">
    <property type="nucleotide sequence ID" value="NZ_PDEP01000001.1"/>
</dbReference>
<dbReference type="Proteomes" id="UP000221024">
    <property type="component" value="Unassembled WGS sequence"/>
</dbReference>
<keyword evidence="3" id="KW-1185">Reference proteome</keyword>
<accession>A0A2H3NSL0</accession>